<dbReference type="Pfam" id="PF20438">
    <property type="entry name" value="SpoIVA_middle"/>
    <property type="match status" value="1"/>
</dbReference>
<dbReference type="RefSeq" id="WP_308731087.1">
    <property type="nucleotide sequence ID" value="NZ_JAJEQN010000004.1"/>
</dbReference>
<dbReference type="GO" id="GO:0016887">
    <property type="term" value="F:ATP hydrolysis activity"/>
    <property type="evidence" value="ECO:0007669"/>
    <property type="project" value="InterPro"/>
</dbReference>
<comment type="catalytic activity">
    <reaction evidence="1">
        <text>ATP + H2O = ADP + phosphate + H(+)</text>
        <dbReference type="Rhea" id="RHEA:13065"/>
        <dbReference type="ChEBI" id="CHEBI:15377"/>
        <dbReference type="ChEBI" id="CHEBI:15378"/>
        <dbReference type="ChEBI" id="CHEBI:30616"/>
        <dbReference type="ChEBI" id="CHEBI:43474"/>
        <dbReference type="ChEBI" id="CHEBI:456216"/>
    </reaction>
</comment>
<keyword evidence="6" id="KW-1185">Reference proteome</keyword>
<dbReference type="EMBL" id="JAJEQN010000004">
    <property type="protein sequence ID" value="MCC2220541.1"/>
    <property type="molecule type" value="Genomic_DNA"/>
</dbReference>
<feature type="domain" description="Sporulation stage IV protein A C-terminal" evidence="4">
    <location>
        <begin position="416"/>
        <end position="491"/>
    </location>
</feature>
<evidence type="ECO:0000313" key="6">
    <source>
        <dbReference type="Proteomes" id="UP001198200"/>
    </source>
</evidence>
<keyword evidence="1" id="KW-0749">Sporulation</keyword>
<gene>
    <name evidence="5" type="primary">spoIVA</name>
    <name evidence="5" type="ORF">LKD48_02595</name>
</gene>
<feature type="domain" description="Stage IV sporulation protein A middle" evidence="3">
    <location>
        <begin position="238"/>
        <end position="415"/>
    </location>
</feature>
<dbReference type="InterPro" id="IPR046840">
    <property type="entry name" value="SpoIVA_C"/>
</dbReference>
<comment type="caution">
    <text evidence="5">The sequence shown here is derived from an EMBL/GenBank/DDBJ whole genome shotgun (WGS) entry which is preliminary data.</text>
</comment>
<keyword evidence="1" id="KW-0067">ATP-binding</keyword>
<dbReference type="SUPFAM" id="SSF52540">
    <property type="entry name" value="P-loop containing nucleoside triphosphate hydrolases"/>
    <property type="match status" value="1"/>
</dbReference>
<sequence>MKEFHIYKDIRQRTNGEIYLGVVGPVRTGKSTFIRRFMEEMVIPHMEDGPAKTRSKDELPQAASGKNIMTTEPKFIPTEAAKIFLEDKTEMKIRLIDCVGFLIPGAFGATEEEKERLVHTPWFDYDIPFSQAAELGTRKVIEEHSTVGIVVTTDGSVTGIERAAYEEAEKKTIEELKKHQKPFVVVLNTKTPYTIAVKQLTKKLQEMYKVTVVPMDCASMDLEDISQLMKKILFEFPVCQVDFETPGWFDVLELSSPVKKAVIEFAQKVMNQISCMRDAKVPEKENLPQQISRFVLEETNLAQGKIVYEISLKEELYFSLASECAGFLLTSQKQLFDALAEYARLRSQYQKVQSAMESVAQKGYGVVTPERKQINISEPIVVRHGSRYGVRMKATAPSIHMIQSMVETEIAPIVGSEQQAKDLVDYIESAAQKEQDGIWNTNIFGKSIEQIVEDGMNAKINQMTDSCQQKLQDALKKIINDSNGGIVCIII</sequence>
<evidence type="ECO:0000259" key="4">
    <source>
        <dbReference type="Pfam" id="PF20439"/>
    </source>
</evidence>
<accession>A0AAE3JB69</accession>
<keyword evidence="1" id="KW-0378">Hydrolase</keyword>
<dbReference type="InterPro" id="IPR046842">
    <property type="entry name" value="SpoIVA_ATPase"/>
</dbReference>
<comment type="subcellular location">
    <subcellularLocation>
        <location evidence="1">Cytoplasm</location>
    </subcellularLocation>
</comment>
<evidence type="ECO:0000259" key="2">
    <source>
        <dbReference type="Pfam" id="PF09547"/>
    </source>
</evidence>
<dbReference type="GO" id="GO:0005524">
    <property type="term" value="F:ATP binding"/>
    <property type="evidence" value="ECO:0007669"/>
    <property type="project" value="UniProtKB-KW"/>
</dbReference>
<dbReference type="InterPro" id="IPR046841">
    <property type="entry name" value="SpoIVA_middle"/>
</dbReference>
<dbReference type="PIRSF" id="PIRSF007466">
    <property type="entry name" value="SpoIVA"/>
    <property type="match status" value="1"/>
</dbReference>
<dbReference type="EC" id="3.6.1.-" evidence="1"/>
<dbReference type="AlphaFoldDB" id="A0AAE3JB69"/>
<dbReference type="Gene3D" id="3.40.50.300">
    <property type="entry name" value="P-loop containing nucleotide triphosphate hydrolases"/>
    <property type="match status" value="1"/>
</dbReference>
<keyword evidence="1" id="KW-0547">Nucleotide-binding</keyword>
<reference evidence="5 6" key="1">
    <citation type="submission" date="2021-10" db="EMBL/GenBank/DDBJ databases">
        <title>Anaerobic single-cell dispensing facilitates the cultivation of human gut bacteria.</title>
        <authorList>
            <person name="Afrizal A."/>
        </authorList>
    </citation>
    <scope>NUCLEOTIDE SEQUENCE [LARGE SCALE GENOMIC DNA]</scope>
    <source>
        <strain evidence="5 6">CLA-AA-H224</strain>
    </source>
</reference>
<dbReference type="CDD" id="cd00882">
    <property type="entry name" value="Ras_like_GTPase"/>
    <property type="match status" value="1"/>
</dbReference>
<feature type="domain" description="Stage IV sporulation protein A ATPase" evidence="2">
    <location>
        <begin position="1"/>
        <end position="237"/>
    </location>
</feature>
<proteinExistence type="predicted"/>
<comment type="function">
    <text evidence="1">ATPase. Has a role at an early stage in the morphogenesis of the spore coat.</text>
</comment>
<dbReference type="Pfam" id="PF20439">
    <property type="entry name" value="SpoIVA_C"/>
    <property type="match status" value="1"/>
</dbReference>
<evidence type="ECO:0000313" key="5">
    <source>
        <dbReference type="EMBL" id="MCC2220541.1"/>
    </source>
</evidence>
<protein>
    <recommendedName>
        <fullName evidence="1">Stage IV sporulation protein A</fullName>
        <ecNumber evidence="1">3.6.1.-</ecNumber>
    </recommendedName>
    <alternativeName>
        <fullName evidence="1">Coat morphogenetic protein SpoIVA</fullName>
    </alternativeName>
</protein>
<dbReference type="GO" id="GO:0030435">
    <property type="term" value="P:sporulation resulting in formation of a cellular spore"/>
    <property type="evidence" value="ECO:0007669"/>
    <property type="project" value="UniProtKB-KW"/>
</dbReference>
<evidence type="ECO:0000259" key="3">
    <source>
        <dbReference type="Pfam" id="PF20438"/>
    </source>
</evidence>
<name>A0AAE3JB69_9FIRM</name>
<dbReference type="InterPro" id="IPR027417">
    <property type="entry name" value="P-loop_NTPase"/>
</dbReference>
<dbReference type="Proteomes" id="UP001198200">
    <property type="component" value="Unassembled WGS sequence"/>
</dbReference>
<keyword evidence="1" id="KW-0963">Cytoplasm</keyword>
<dbReference type="InterPro" id="IPR014201">
    <property type="entry name" value="Spore_IV_A"/>
</dbReference>
<dbReference type="GO" id="GO:0005737">
    <property type="term" value="C:cytoplasm"/>
    <property type="evidence" value="ECO:0007669"/>
    <property type="project" value="UniProtKB-SubCell"/>
</dbReference>
<evidence type="ECO:0000256" key="1">
    <source>
        <dbReference type="PIRNR" id="PIRNR007466"/>
    </source>
</evidence>
<organism evidence="5 6">
    <name type="scientific">Anthropogastromicrobium aceti</name>
    <dbReference type="NCBI Taxonomy" id="2981768"/>
    <lineage>
        <taxon>Bacteria</taxon>
        <taxon>Bacillati</taxon>
        <taxon>Bacillota</taxon>
        <taxon>Clostridia</taxon>
        <taxon>Lachnospirales</taxon>
        <taxon>Lachnospiraceae</taxon>
        <taxon>Anthropogastromicrobium</taxon>
    </lineage>
</organism>
<dbReference type="NCBIfam" id="TIGR02836">
    <property type="entry name" value="spore_IV_A"/>
    <property type="match status" value="1"/>
</dbReference>
<dbReference type="Pfam" id="PF09547">
    <property type="entry name" value="SpoIVA_ATPase"/>
    <property type="match status" value="1"/>
</dbReference>